<accession>A0A5B0NUH5</accession>
<reference evidence="3 4" key="1">
    <citation type="submission" date="2019-05" db="EMBL/GenBank/DDBJ databases">
        <title>Emergence of the Ug99 lineage of the wheat stem rust pathogen through somatic hybridization.</title>
        <authorList>
            <person name="Li F."/>
            <person name="Upadhyaya N.M."/>
            <person name="Sperschneider J."/>
            <person name="Matny O."/>
            <person name="Nguyen-Phuc H."/>
            <person name="Mago R."/>
            <person name="Raley C."/>
            <person name="Miller M.E."/>
            <person name="Silverstein K.A.T."/>
            <person name="Henningsen E."/>
            <person name="Hirsch C.D."/>
            <person name="Visser B."/>
            <person name="Pretorius Z.A."/>
            <person name="Steffenson B.J."/>
            <person name="Schwessinger B."/>
            <person name="Dodds P.N."/>
            <person name="Figueroa M."/>
        </authorList>
    </citation>
    <scope>NUCLEOTIDE SEQUENCE [LARGE SCALE GENOMIC DNA]</scope>
    <source>
        <strain evidence="1">21-0</strain>
        <strain evidence="2 4">Ug99</strain>
    </source>
</reference>
<dbReference type="Proteomes" id="UP000325313">
    <property type="component" value="Unassembled WGS sequence"/>
</dbReference>
<evidence type="ECO:0000313" key="3">
    <source>
        <dbReference type="Proteomes" id="UP000324748"/>
    </source>
</evidence>
<gene>
    <name evidence="1" type="ORF">PGT21_034704</name>
    <name evidence="2" type="ORF">PGTUg99_012002</name>
</gene>
<protein>
    <submittedName>
        <fullName evidence="1">Uncharacterized protein</fullName>
    </submittedName>
</protein>
<comment type="caution">
    <text evidence="1">The sequence shown here is derived from an EMBL/GenBank/DDBJ whole genome shotgun (WGS) entry which is preliminary data.</text>
</comment>
<keyword evidence="3" id="KW-1185">Reference proteome</keyword>
<evidence type="ECO:0000313" key="4">
    <source>
        <dbReference type="Proteomes" id="UP000325313"/>
    </source>
</evidence>
<evidence type="ECO:0000313" key="2">
    <source>
        <dbReference type="EMBL" id="KAA1134737.1"/>
    </source>
</evidence>
<dbReference type="EMBL" id="VDEP01000046">
    <property type="protein sequence ID" value="KAA1134737.1"/>
    <property type="molecule type" value="Genomic_DNA"/>
</dbReference>
<dbReference type="EMBL" id="VSWC01000092">
    <property type="protein sequence ID" value="KAA1091489.1"/>
    <property type="molecule type" value="Genomic_DNA"/>
</dbReference>
<dbReference type="AlphaFoldDB" id="A0A5B0NUH5"/>
<sequence length="89" mass="9822">MGGEMPPNFWFLIIDRGIVLKSLGLIGLVDSWVKQSTKLSSNALGSHYHSRTKDPVAVFFLQANLGEAKLLALTSIYHILSRHSSDPND</sequence>
<name>A0A5B0NUH5_PUCGR</name>
<proteinExistence type="predicted"/>
<dbReference type="Proteomes" id="UP000324748">
    <property type="component" value="Unassembled WGS sequence"/>
</dbReference>
<evidence type="ECO:0000313" key="1">
    <source>
        <dbReference type="EMBL" id="KAA1091489.1"/>
    </source>
</evidence>
<organism evidence="1 3">
    <name type="scientific">Puccinia graminis f. sp. tritici</name>
    <dbReference type="NCBI Taxonomy" id="56615"/>
    <lineage>
        <taxon>Eukaryota</taxon>
        <taxon>Fungi</taxon>
        <taxon>Dikarya</taxon>
        <taxon>Basidiomycota</taxon>
        <taxon>Pucciniomycotina</taxon>
        <taxon>Pucciniomycetes</taxon>
        <taxon>Pucciniales</taxon>
        <taxon>Pucciniaceae</taxon>
        <taxon>Puccinia</taxon>
    </lineage>
</organism>